<evidence type="ECO:0000313" key="4">
    <source>
        <dbReference type="Proteomes" id="UP000190435"/>
    </source>
</evidence>
<sequence>MKKFTTLAAVLMLGVSPLAQGKNIEFGDFIYQYMLDANSTEPYPMVKHNPFKLKFREGKRSDNAMRVYFVTPSDTYYDDTYGAAAYGTTAKLSSNAKKRTALDWEISYYIRQDSFDDNSNSPYNWIADLAMLGDYAYSQLQDHSLITKENLRKYGIAMQNLCNELHLNGMTTLTVYKLTSKNKKDLWLTERFHGGSGSGGTTYTLHHNKLSAYKTLTEYPRSFTSISKDEEIKLQQCSDKIQNS</sequence>
<proteinExistence type="predicted"/>
<evidence type="ECO:0000313" key="2">
    <source>
        <dbReference type="EMBL" id="OOR91185.1"/>
    </source>
</evidence>
<evidence type="ECO:0000256" key="1">
    <source>
        <dbReference type="SAM" id="SignalP"/>
    </source>
</evidence>
<dbReference type="EMBL" id="MUXU01000024">
    <property type="protein sequence ID" value="OOR91185.1"/>
    <property type="molecule type" value="Genomic_DNA"/>
</dbReference>
<keyword evidence="1" id="KW-0732">Signal</keyword>
<feature type="signal peptide" evidence="1">
    <location>
        <begin position="1"/>
        <end position="21"/>
    </location>
</feature>
<reference evidence="2 4" key="1">
    <citation type="submission" date="2017-02" db="EMBL/GenBank/DDBJ databases">
        <title>Draft genome sequence of Moraxella caviae CCUG 355 type strain.</title>
        <authorList>
            <person name="Engstrom-Jakobsson H."/>
            <person name="Salva-Serra F."/>
            <person name="Thorell K."/>
            <person name="Gonzales-Siles L."/>
            <person name="Karlsson R."/>
            <person name="Boulund F."/>
            <person name="Engstrand L."/>
            <person name="Moore E."/>
        </authorList>
    </citation>
    <scope>NUCLEOTIDE SEQUENCE [LARGE SCALE GENOMIC DNA]</scope>
    <source>
        <strain evidence="2 4">CCUG 355</strain>
    </source>
</reference>
<dbReference type="Proteomes" id="UP000255279">
    <property type="component" value="Unassembled WGS sequence"/>
</dbReference>
<feature type="chain" id="PRO_5036026423" evidence="1">
    <location>
        <begin position="22"/>
        <end position="244"/>
    </location>
</feature>
<reference evidence="3 5" key="2">
    <citation type="submission" date="2018-06" db="EMBL/GenBank/DDBJ databases">
        <authorList>
            <consortium name="Pathogen Informatics"/>
            <person name="Doyle S."/>
        </authorList>
    </citation>
    <scope>NUCLEOTIDE SEQUENCE [LARGE SCALE GENOMIC DNA]</scope>
    <source>
        <strain evidence="3 5">NCTC10293</strain>
    </source>
</reference>
<keyword evidence="4" id="KW-1185">Reference proteome</keyword>
<evidence type="ECO:0000313" key="3">
    <source>
        <dbReference type="EMBL" id="STZ13778.1"/>
    </source>
</evidence>
<organism evidence="2 4">
    <name type="scientific">Moraxella caviae</name>
    <dbReference type="NCBI Taxonomy" id="34060"/>
    <lineage>
        <taxon>Bacteria</taxon>
        <taxon>Pseudomonadati</taxon>
        <taxon>Pseudomonadota</taxon>
        <taxon>Gammaproteobacteria</taxon>
        <taxon>Moraxellales</taxon>
        <taxon>Moraxellaceae</taxon>
        <taxon>Moraxella</taxon>
    </lineage>
</organism>
<dbReference type="RefSeq" id="WP_078276125.1">
    <property type="nucleotide sequence ID" value="NZ_CAACXO010000060.1"/>
</dbReference>
<gene>
    <name evidence="2" type="ORF">B0181_03630</name>
    <name evidence="3" type="ORF">NCTC10293_01356</name>
</gene>
<name>A0A1T0A626_9GAMM</name>
<evidence type="ECO:0000313" key="5">
    <source>
        <dbReference type="Proteomes" id="UP000255279"/>
    </source>
</evidence>
<accession>A0A1T0A626</accession>
<protein>
    <submittedName>
        <fullName evidence="2">Uncharacterized protein</fullName>
    </submittedName>
</protein>
<dbReference type="EMBL" id="UGQE01000004">
    <property type="protein sequence ID" value="STZ13778.1"/>
    <property type="molecule type" value="Genomic_DNA"/>
</dbReference>
<dbReference type="Proteomes" id="UP000190435">
    <property type="component" value="Unassembled WGS sequence"/>
</dbReference>
<dbReference type="AlphaFoldDB" id="A0A1T0A626"/>